<comment type="catalytic activity">
    <reaction evidence="3">
        <text>a 3'-hydro-2'-hydroxy-beta-oxodihydrochalcone + UDP-alpha-D-glucose = a 3'-(beta-D-glucopyranosyl)-2'-hydroxy-beta-oxodihydrochalcone + UDP + H(+)</text>
        <dbReference type="Rhea" id="RHEA:51504"/>
        <dbReference type="ChEBI" id="CHEBI:15378"/>
        <dbReference type="ChEBI" id="CHEBI:58223"/>
        <dbReference type="ChEBI" id="CHEBI:58885"/>
        <dbReference type="ChEBI" id="CHEBI:142482"/>
        <dbReference type="ChEBI" id="CHEBI:142483"/>
        <dbReference type="EC" id="2.4.1.360"/>
    </reaction>
    <physiologicalReaction direction="left-to-right" evidence="3">
        <dbReference type="Rhea" id="RHEA:51505"/>
    </physiologicalReaction>
</comment>
<dbReference type="InterPro" id="IPR035595">
    <property type="entry name" value="UDP_glycos_trans_CS"/>
</dbReference>
<dbReference type="GO" id="GO:0120514">
    <property type="term" value="F:2-hydroxyflavanone C-glucosyltransferase activity"/>
    <property type="evidence" value="ECO:0007669"/>
    <property type="project" value="UniProtKB-EC"/>
</dbReference>
<keyword evidence="4" id="KW-0328">Glycosyltransferase</keyword>
<evidence type="ECO:0000256" key="4">
    <source>
        <dbReference type="RuleBase" id="RU003718"/>
    </source>
</evidence>
<evidence type="ECO:0000256" key="1">
    <source>
        <dbReference type="ARBA" id="ARBA00009995"/>
    </source>
</evidence>
<dbReference type="GO" id="GO:0080044">
    <property type="term" value="F:quercetin 7-O-glucosyltransferase activity"/>
    <property type="evidence" value="ECO:0007669"/>
    <property type="project" value="TreeGrafter"/>
</dbReference>
<dbReference type="GO" id="GO:0080043">
    <property type="term" value="F:quercetin 3-O-glucosyltransferase activity"/>
    <property type="evidence" value="ECO:0007669"/>
    <property type="project" value="TreeGrafter"/>
</dbReference>
<evidence type="ECO:0000256" key="3">
    <source>
        <dbReference type="ARBA" id="ARBA00051296"/>
    </source>
</evidence>
<name>A0A7C9A5M9_OPUST</name>
<dbReference type="CDD" id="cd03784">
    <property type="entry name" value="GT1_Gtf-like"/>
    <property type="match status" value="1"/>
</dbReference>
<dbReference type="SUPFAM" id="SSF53756">
    <property type="entry name" value="UDP-Glycosyltransferase/glycogen phosphorylase"/>
    <property type="match status" value="1"/>
</dbReference>
<reference evidence="6" key="1">
    <citation type="journal article" date="2013" name="J. Plant Res.">
        <title>Effect of fungi and light on seed germination of three Opuntia species from semiarid lands of central Mexico.</title>
        <authorList>
            <person name="Delgado-Sanchez P."/>
            <person name="Jimenez-Bremont J.F."/>
            <person name="Guerrero-Gonzalez Mde L."/>
            <person name="Flores J."/>
        </authorList>
    </citation>
    <scope>NUCLEOTIDE SEQUENCE</scope>
    <source>
        <tissue evidence="6">Cladode</tissue>
    </source>
</reference>
<dbReference type="EC" id="2.4.1.-" evidence="5"/>
<organism evidence="6">
    <name type="scientific">Opuntia streptacantha</name>
    <name type="common">Prickly pear cactus</name>
    <name type="synonym">Opuntia cardona</name>
    <dbReference type="NCBI Taxonomy" id="393608"/>
    <lineage>
        <taxon>Eukaryota</taxon>
        <taxon>Viridiplantae</taxon>
        <taxon>Streptophyta</taxon>
        <taxon>Embryophyta</taxon>
        <taxon>Tracheophyta</taxon>
        <taxon>Spermatophyta</taxon>
        <taxon>Magnoliopsida</taxon>
        <taxon>eudicotyledons</taxon>
        <taxon>Gunneridae</taxon>
        <taxon>Pentapetalae</taxon>
        <taxon>Caryophyllales</taxon>
        <taxon>Cactineae</taxon>
        <taxon>Cactaceae</taxon>
        <taxon>Opuntioideae</taxon>
        <taxon>Opuntia</taxon>
    </lineage>
</organism>
<evidence type="ECO:0000313" key="6">
    <source>
        <dbReference type="EMBL" id="MBA4658391.1"/>
    </source>
</evidence>
<dbReference type="EMBL" id="GISG01200427">
    <property type="protein sequence ID" value="MBA4658391.1"/>
    <property type="molecule type" value="Transcribed_RNA"/>
</dbReference>
<dbReference type="Pfam" id="PF00201">
    <property type="entry name" value="UDPGT"/>
    <property type="match status" value="1"/>
</dbReference>
<evidence type="ECO:0000256" key="5">
    <source>
        <dbReference type="RuleBase" id="RU362057"/>
    </source>
</evidence>
<proteinExistence type="inferred from homology"/>
<dbReference type="AlphaFoldDB" id="A0A7C9A5M9"/>
<dbReference type="FunFam" id="3.40.50.2000:FF:000060">
    <property type="entry name" value="Glycosyltransferase"/>
    <property type="match status" value="1"/>
</dbReference>
<dbReference type="PANTHER" id="PTHR11926">
    <property type="entry name" value="GLUCOSYL/GLUCURONOSYL TRANSFERASES"/>
    <property type="match status" value="1"/>
</dbReference>
<dbReference type="PANTHER" id="PTHR11926:SF1560">
    <property type="entry name" value="UDP-GLYCOSYLTRANSFERASE 74E1-RELATED"/>
    <property type="match status" value="1"/>
</dbReference>
<evidence type="ECO:0000256" key="2">
    <source>
        <dbReference type="ARBA" id="ARBA00022679"/>
    </source>
</evidence>
<dbReference type="Gene3D" id="3.40.50.2000">
    <property type="entry name" value="Glycogen Phosphorylase B"/>
    <property type="match status" value="2"/>
</dbReference>
<reference evidence="6" key="2">
    <citation type="submission" date="2020-07" db="EMBL/GenBank/DDBJ databases">
        <authorList>
            <person name="Vera ALvarez R."/>
            <person name="Arias-Moreno D.M."/>
            <person name="Jimenez-Jacinto V."/>
            <person name="Jimenez-Bremont J.F."/>
            <person name="Swaminathan K."/>
            <person name="Moose S.P."/>
            <person name="Guerrero-Gonzalez M.L."/>
            <person name="Marino-Ramirez L."/>
            <person name="Landsman D."/>
            <person name="Rodriguez-Kessler M."/>
            <person name="Delgado-Sanchez P."/>
        </authorList>
    </citation>
    <scope>NUCLEOTIDE SEQUENCE</scope>
    <source>
        <tissue evidence="6">Cladode</tissue>
    </source>
</reference>
<comment type="similarity">
    <text evidence="1 4">Belongs to the UDP-glycosyltransferase family.</text>
</comment>
<sequence length="476" mass="51570">MATNGRHNGHQLHHHPRQHVAVCAFPFGTHAAPLLLLVKRLAAAAPDVRFSFLNTSKSNSVLFKAINVSGFPNIVPCSVMPEDHDKTDGGHHHLKAIGVFLQAAPDGVRRGVAEVEAAVGVPVSCLITDAFLWFCGEIADKKGIAWVPLWTASSASLSVHVHTDDLRNKFGTFHNSETCHEKMADCIPGMSNVRISDLPLGVVSGDLDSPFSKMLHNMGLMLPKASAVVINSFEELLPAITNDLKSKMRCLLNVGPFALTSPPQVEPDQFGCLEWMNRHKAGSVAYISFGTVATPPKEEIIALAESLEATGVPFIWSLKDSAKAQLPLSFIKRIESNRTLGMIVPWAPQMKLLAHPSMGVFITHCGWNSIMESIVTGVPLICRPILGDQMLNQRLIESVLKFGTGIEGGRFTKSGTMKALHQVLSSQEGKQMRSTVMVLKELAEEGIRSGSSSNENFNVLIELVVGPTNRSGQCGK</sequence>
<keyword evidence="2 4" id="KW-0808">Transferase</keyword>
<dbReference type="PROSITE" id="PS00375">
    <property type="entry name" value="UDPGT"/>
    <property type="match status" value="1"/>
</dbReference>
<dbReference type="InterPro" id="IPR002213">
    <property type="entry name" value="UDP_glucos_trans"/>
</dbReference>
<protein>
    <recommendedName>
        <fullName evidence="5">Glycosyltransferase</fullName>
        <ecNumber evidence="5">2.4.1.-</ecNumber>
    </recommendedName>
</protein>
<accession>A0A7C9A5M9</accession>